<dbReference type="AlphaFoldDB" id="A0A2N8ZDD0"/>
<dbReference type="EMBL" id="LT960611">
    <property type="protein sequence ID" value="SON49912.1"/>
    <property type="molecule type" value="Genomic_DNA"/>
</dbReference>
<accession>A0A2N8ZDD0</accession>
<feature type="chain" id="PRO_5014945153" evidence="1">
    <location>
        <begin position="20"/>
        <end position="124"/>
    </location>
</feature>
<keyword evidence="3" id="KW-1185">Reference proteome</keyword>
<dbReference type="Proteomes" id="UP000235828">
    <property type="component" value="Chromosome A"/>
</dbReference>
<evidence type="ECO:0000313" key="3">
    <source>
        <dbReference type="Proteomes" id="UP000235828"/>
    </source>
</evidence>
<sequence length="124" mass="13617">MKKIILAIMLIVVAPFSLAQESTGPIQELKICATGDKGIGQWIRLLQFKVDNKWYSTLADAYADPSADADNPLTTSIIMMAFSQNLTIKIRATNKSWAPLHSRCGITNGTVFHGNNGDHITITR</sequence>
<organism evidence="2 3">
    <name type="scientific">Vibrio tapetis subsp. tapetis</name>
    <dbReference type="NCBI Taxonomy" id="1671868"/>
    <lineage>
        <taxon>Bacteria</taxon>
        <taxon>Pseudomonadati</taxon>
        <taxon>Pseudomonadota</taxon>
        <taxon>Gammaproteobacteria</taxon>
        <taxon>Vibrionales</taxon>
        <taxon>Vibrionaceae</taxon>
        <taxon>Vibrio</taxon>
    </lineage>
</organism>
<keyword evidence="1" id="KW-0732">Signal</keyword>
<evidence type="ECO:0000313" key="2">
    <source>
        <dbReference type="EMBL" id="SON49912.1"/>
    </source>
</evidence>
<reference evidence="2 3" key="1">
    <citation type="submission" date="2017-10" db="EMBL/GenBank/DDBJ databases">
        <authorList>
            <person name="Banno H."/>
            <person name="Chua N.-H."/>
        </authorList>
    </citation>
    <scope>NUCLEOTIDE SEQUENCE [LARGE SCALE GENOMIC DNA]</scope>
    <source>
        <strain evidence="2">Vibrio tapetis CECT4600</strain>
    </source>
</reference>
<dbReference type="RefSeq" id="WP_102522495.1">
    <property type="nucleotide sequence ID" value="NZ_LT960611.1"/>
</dbReference>
<dbReference type="OrthoDB" id="5878595at2"/>
<name>A0A2N8ZDD0_9VIBR</name>
<gene>
    <name evidence="2" type="ORF">VTAP4600_A1933</name>
</gene>
<evidence type="ECO:0000256" key="1">
    <source>
        <dbReference type="SAM" id="SignalP"/>
    </source>
</evidence>
<feature type="signal peptide" evidence="1">
    <location>
        <begin position="1"/>
        <end position="19"/>
    </location>
</feature>
<proteinExistence type="predicted"/>
<protein>
    <submittedName>
        <fullName evidence="2">Uncharacterized protein</fullName>
    </submittedName>
</protein>
<dbReference type="KEGG" id="vta:A1933"/>